<reference evidence="2 3" key="1">
    <citation type="submission" date="2013-02" db="EMBL/GenBank/DDBJ databases">
        <title>The Genome Sequence of Enterococcus pallens BAA-351.</title>
        <authorList>
            <consortium name="The Broad Institute Genome Sequencing Platform"/>
            <consortium name="The Broad Institute Genome Sequencing Center for Infectious Disease"/>
            <person name="Earl A.M."/>
            <person name="Gilmore M.S."/>
            <person name="Lebreton F."/>
            <person name="Walker B."/>
            <person name="Young S.K."/>
            <person name="Zeng Q."/>
            <person name="Gargeya S."/>
            <person name="Fitzgerald M."/>
            <person name="Haas B."/>
            <person name="Abouelleil A."/>
            <person name="Alvarado L."/>
            <person name="Arachchi H.M."/>
            <person name="Berlin A.M."/>
            <person name="Chapman S.B."/>
            <person name="Dewar J."/>
            <person name="Goldberg J."/>
            <person name="Griggs A."/>
            <person name="Gujja S."/>
            <person name="Hansen M."/>
            <person name="Howarth C."/>
            <person name="Imamovic A."/>
            <person name="Larimer J."/>
            <person name="McCowan C."/>
            <person name="Murphy C."/>
            <person name="Neiman D."/>
            <person name="Pearson M."/>
            <person name="Priest M."/>
            <person name="Roberts A."/>
            <person name="Saif S."/>
            <person name="Shea T."/>
            <person name="Sisk P."/>
            <person name="Sykes S."/>
            <person name="Wortman J."/>
            <person name="Nusbaum C."/>
            <person name="Birren B."/>
        </authorList>
    </citation>
    <scope>NUCLEOTIDE SEQUENCE [LARGE SCALE GENOMIC DNA]</scope>
    <source>
        <strain evidence="2 3">ATCC BAA-351</strain>
    </source>
</reference>
<feature type="transmembrane region" description="Helical" evidence="1">
    <location>
        <begin position="27"/>
        <end position="48"/>
    </location>
</feature>
<accession>R2QI56</accession>
<keyword evidence="1" id="KW-1133">Transmembrane helix</keyword>
<feature type="transmembrane region" description="Helical" evidence="1">
    <location>
        <begin position="92"/>
        <end position="115"/>
    </location>
</feature>
<dbReference type="OrthoDB" id="2184958at2"/>
<proteinExistence type="predicted"/>
<protein>
    <submittedName>
        <fullName evidence="2">Uncharacterized protein</fullName>
    </submittedName>
</protein>
<evidence type="ECO:0000256" key="1">
    <source>
        <dbReference type="SAM" id="Phobius"/>
    </source>
</evidence>
<gene>
    <name evidence="2" type="ORF">UAU_00937</name>
</gene>
<dbReference type="eggNOG" id="ENOG50331Y4">
    <property type="taxonomic scope" value="Bacteria"/>
</dbReference>
<dbReference type="RefSeq" id="WP_010755992.1">
    <property type="nucleotide sequence ID" value="NZ_ASWD01000007.1"/>
</dbReference>
<dbReference type="HOGENOM" id="CLU_1967156_0_0_9"/>
<dbReference type="EMBL" id="AJAQ01000008">
    <property type="protein sequence ID" value="EOH96287.1"/>
    <property type="molecule type" value="Genomic_DNA"/>
</dbReference>
<feature type="transmembrane region" description="Helical" evidence="1">
    <location>
        <begin position="55"/>
        <end position="72"/>
    </location>
</feature>
<evidence type="ECO:0000313" key="3">
    <source>
        <dbReference type="Proteomes" id="UP000013782"/>
    </source>
</evidence>
<keyword evidence="1" id="KW-0812">Transmembrane</keyword>
<evidence type="ECO:0000313" key="2">
    <source>
        <dbReference type="EMBL" id="EOH96287.1"/>
    </source>
</evidence>
<organism evidence="2 3">
    <name type="scientific">Enterococcus pallens ATCC BAA-351</name>
    <dbReference type="NCBI Taxonomy" id="1158607"/>
    <lineage>
        <taxon>Bacteria</taxon>
        <taxon>Bacillati</taxon>
        <taxon>Bacillota</taxon>
        <taxon>Bacilli</taxon>
        <taxon>Lactobacillales</taxon>
        <taxon>Enterococcaceae</taxon>
        <taxon>Enterococcus</taxon>
    </lineage>
</organism>
<dbReference type="AlphaFoldDB" id="R2QI56"/>
<sequence length="117" mass="13437">MNKSFWQKIPFIYLLLPYAHLSLIVDYYLHSLTGIIVSILITAFLGFYARKTNQLSVLLISNFFNFSVSYALTKIKGLFHTPHMLHSPYLTITLLLLLFLLAQGIGIFWGGLFSVRH</sequence>
<name>R2QI56_9ENTE</name>
<dbReference type="Proteomes" id="UP000013782">
    <property type="component" value="Unassembled WGS sequence"/>
</dbReference>
<comment type="caution">
    <text evidence="2">The sequence shown here is derived from an EMBL/GenBank/DDBJ whole genome shotgun (WGS) entry which is preliminary data.</text>
</comment>
<keyword evidence="1" id="KW-0472">Membrane</keyword>
<keyword evidence="3" id="KW-1185">Reference proteome</keyword>